<organism evidence="3 4">
    <name type="scientific">Roseicitreum antarcticum</name>
    <dbReference type="NCBI Taxonomy" id="564137"/>
    <lineage>
        <taxon>Bacteria</taxon>
        <taxon>Pseudomonadati</taxon>
        <taxon>Pseudomonadota</taxon>
        <taxon>Alphaproteobacteria</taxon>
        <taxon>Rhodobacterales</taxon>
        <taxon>Paracoccaceae</taxon>
        <taxon>Roseicitreum</taxon>
    </lineage>
</organism>
<dbReference type="EMBL" id="FNOM01000003">
    <property type="protein sequence ID" value="SDW72234.1"/>
    <property type="molecule type" value="Genomic_DNA"/>
</dbReference>
<protein>
    <recommendedName>
        <fullName evidence="5">AAA+ family ATPase</fullName>
    </recommendedName>
</protein>
<evidence type="ECO:0000256" key="2">
    <source>
        <dbReference type="SAM" id="SignalP"/>
    </source>
</evidence>
<keyword evidence="4" id="KW-1185">Reference proteome</keyword>
<dbReference type="Proteomes" id="UP000198539">
    <property type="component" value="Unassembled WGS sequence"/>
</dbReference>
<reference evidence="3 4" key="1">
    <citation type="submission" date="2016-10" db="EMBL/GenBank/DDBJ databases">
        <authorList>
            <person name="de Groot N.N."/>
        </authorList>
    </citation>
    <scope>NUCLEOTIDE SEQUENCE [LARGE SCALE GENOMIC DNA]</scope>
    <source>
        <strain evidence="3 4">CGMCC 1.8894</strain>
    </source>
</reference>
<evidence type="ECO:0000313" key="3">
    <source>
        <dbReference type="EMBL" id="SDW72234.1"/>
    </source>
</evidence>
<proteinExistence type="predicted"/>
<feature type="compositionally biased region" description="Pro residues" evidence="1">
    <location>
        <begin position="102"/>
        <end position="116"/>
    </location>
</feature>
<evidence type="ECO:0000256" key="1">
    <source>
        <dbReference type="SAM" id="MobiDB-lite"/>
    </source>
</evidence>
<dbReference type="STRING" id="564137.SAMN04488238_103184"/>
<evidence type="ECO:0000313" key="4">
    <source>
        <dbReference type="Proteomes" id="UP000198539"/>
    </source>
</evidence>
<feature type="signal peptide" evidence="2">
    <location>
        <begin position="1"/>
        <end position="18"/>
    </location>
</feature>
<accession>A0A1H2VWA6</accession>
<gene>
    <name evidence="3" type="ORF">SAMN04488238_103184</name>
</gene>
<keyword evidence="2" id="KW-0732">Signal</keyword>
<feature type="chain" id="PRO_5011661826" description="AAA+ family ATPase" evidence="2">
    <location>
        <begin position="19"/>
        <end position="116"/>
    </location>
</feature>
<name>A0A1H2VWA6_9RHOB</name>
<feature type="region of interest" description="Disordered" evidence="1">
    <location>
        <begin position="86"/>
        <end position="116"/>
    </location>
</feature>
<dbReference type="AlphaFoldDB" id="A0A1H2VWA6"/>
<sequence>MKTVILALSLLLPLPAIAQTDDAQAPTLEDSLNQLRDGAGALLELFMQEMEPAVQDIEPLLDRLSEMVANLPGYYPPEVLPNGDILLRRKPVAEAPEDQEDPAPPSPPEPEAPLEL</sequence>
<evidence type="ECO:0008006" key="5">
    <source>
        <dbReference type="Google" id="ProtNLM"/>
    </source>
</evidence>